<evidence type="ECO:0000313" key="2">
    <source>
        <dbReference type="Proteomes" id="UP000799754"/>
    </source>
</evidence>
<gene>
    <name evidence="1" type="ORF">BU25DRAFT_475833</name>
</gene>
<name>A0ACB6SGX8_9PLEO</name>
<comment type="caution">
    <text evidence="1">The sequence shown here is derived from an EMBL/GenBank/DDBJ whole genome shotgun (WGS) entry which is preliminary data.</text>
</comment>
<reference evidence="1" key="1">
    <citation type="journal article" date="2020" name="Stud. Mycol.">
        <title>101 Dothideomycetes genomes: a test case for predicting lifestyles and emergence of pathogens.</title>
        <authorList>
            <person name="Haridas S."/>
            <person name="Albert R."/>
            <person name="Binder M."/>
            <person name="Bloem J."/>
            <person name="Labutti K."/>
            <person name="Salamov A."/>
            <person name="Andreopoulos B."/>
            <person name="Baker S."/>
            <person name="Barry K."/>
            <person name="Bills G."/>
            <person name="Bluhm B."/>
            <person name="Cannon C."/>
            <person name="Castanera R."/>
            <person name="Culley D."/>
            <person name="Daum C."/>
            <person name="Ezra D."/>
            <person name="Gonzalez J."/>
            <person name="Henrissat B."/>
            <person name="Kuo A."/>
            <person name="Liang C."/>
            <person name="Lipzen A."/>
            <person name="Lutzoni F."/>
            <person name="Magnuson J."/>
            <person name="Mondo S."/>
            <person name="Nolan M."/>
            <person name="Ohm R."/>
            <person name="Pangilinan J."/>
            <person name="Park H.-J."/>
            <person name="Ramirez L."/>
            <person name="Alfaro M."/>
            <person name="Sun H."/>
            <person name="Tritt A."/>
            <person name="Yoshinaga Y."/>
            <person name="Zwiers L.-H."/>
            <person name="Turgeon B."/>
            <person name="Goodwin S."/>
            <person name="Spatafora J."/>
            <person name="Crous P."/>
            <person name="Grigoriev I."/>
        </authorList>
    </citation>
    <scope>NUCLEOTIDE SEQUENCE</scope>
    <source>
        <strain evidence="1">CBS 525.71</strain>
    </source>
</reference>
<organism evidence="1 2">
    <name type="scientific">Macroventuria anomochaeta</name>
    <dbReference type="NCBI Taxonomy" id="301207"/>
    <lineage>
        <taxon>Eukaryota</taxon>
        <taxon>Fungi</taxon>
        <taxon>Dikarya</taxon>
        <taxon>Ascomycota</taxon>
        <taxon>Pezizomycotina</taxon>
        <taxon>Dothideomycetes</taxon>
        <taxon>Pleosporomycetidae</taxon>
        <taxon>Pleosporales</taxon>
        <taxon>Pleosporineae</taxon>
        <taxon>Didymellaceae</taxon>
        <taxon>Macroventuria</taxon>
    </lineage>
</organism>
<evidence type="ECO:0000313" key="1">
    <source>
        <dbReference type="EMBL" id="KAF2632347.1"/>
    </source>
</evidence>
<keyword evidence="2" id="KW-1185">Reference proteome</keyword>
<protein>
    <submittedName>
        <fullName evidence="1">Uncharacterized protein</fullName>
    </submittedName>
</protein>
<dbReference type="Proteomes" id="UP000799754">
    <property type="component" value="Unassembled WGS sequence"/>
</dbReference>
<feature type="non-terminal residue" evidence="1">
    <location>
        <position position="1"/>
    </location>
</feature>
<dbReference type="EMBL" id="MU006703">
    <property type="protein sequence ID" value="KAF2632347.1"/>
    <property type="molecule type" value="Genomic_DNA"/>
</dbReference>
<accession>A0ACB6SGX8</accession>
<sequence>KRKAAGEPIYIAPPARKARRGRQATRITELPDELLQEVFSYIVYSNTWLQTYHSLCLVNRRMNALATPALYAYFRFDWNPKPSFSLFLTSLQAPAFTLHAKDLRWILRPNQVSLDDKAAMAGMRKA</sequence>
<proteinExistence type="predicted"/>